<evidence type="ECO:0000256" key="5">
    <source>
        <dbReference type="ARBA" id="ARBA00023163"/>
    </source>
</evidence>
<dbReference type="PANTHER" id="PTHR48111">
    <property type="entry name" value="REGULATOR OF RPOS"/>
    <property type="match status" value="1"/>
</dbReference>
<dbReference type="GO" id="GO:0000976">
    <property type="term" value="F:transcription cis-regulatory region binding"/>
    <property type="evidence" value="ECO:0007669"/>
    <property type="project" value="TreeGrafter"/>
</dbReference>
<dbReference type="GO" id="GO:0032993">
    <property type="term" value="C:protein-DNA complex"/>
    <property type="evidence" value="ECO:0007669"/>
    <property type="project" value="TreeGrafter"/>
</dbReference>
<name>A0A1W1BV79_9ZZZZ</name>
<dbReference type="Pfam" id="PF00072">
    <property type="entry name" value="Response_reg"/>
    <property type="match status" value="1"/>
</dbReference>
<evidence type="ECO:0000256" key="2">
    <source>
        <dbReference type="ARBA" id="ARBA00023012"/>
    </source>
</evidence>
<evidence type="ECO:0000259" key="6">
    <source>
        <dbReference type="PROSITE" id="PS50110"/>
    </source>
</evidence>
<sequence length="155" mass="17445">MPLINGIEVLSSLRHSEDNTPTIIISAQIDIDSMSKGFIAGADDYVKKPFDPEELLLRIKAKTMQLERKIIVHGYSVNLSNYKVYRDNAFFEMGEVQKKLFIELLITYPNPVSKEVLMESMVAQSDGALRVNIVKLKKDTGLDIQAVRGVGYKIL</sequence>
<dbReference type="Gene3D" id="1.10.10.10">
    <property type="entry name" value="Winged helix-like DNA-binding domain superfamily/Winged helix DNA-binding domain"/>
    <property type="match status" value="1"/>
</dbReference>
<protein>
    <submittedName>
        <fullName evidence="7">DNA-binding response regulator</fullName>
    </submittedName>
</protein>
<dbReference type="InterPro" id="IPR016032">
    <property type="entry name" value="Sig_transdc_resp-reg_C-effctor"/>
</dbReference>
<dbReference type="PANTHER" id="PTHR48111:SF1">
    <property type="entry name" value="TWO-COMPONENT RESPONSE REGULATOR ORR33"/>
    <property type="match status" value="1"/>
</dbReference>
<evidence type="ECO:0000313" key="7">
    <source>
        <dbReference type="EMBL" id="SFV57405.1"/>
    </source>
</evidence>
<keyword evidence="4 7" id="KW-0238">DNA-binding</keyword>
<dbReference type="SUPFAM" id="SSF46894">
    <property type="entry name" value="C-terminal effector domain of the bipartite response regulators"/>
    <property type="match status" value="1"/>
</dbReference>
<dbReference type="AlphaFoldDB" id="A0A1W1BV79"/>
<dbReference type="InterPro" id="IPR036388">
    <property type="entry name" value="WH-like_DNA-bd_sf"/>
</dbReference>
<dbReference type="InterPro" id="IPR011006">
    <property type="entry name" value="CheY-like_superfamily"/>
</dbReference>
<dbReference type="EMBL" id="FPHM01000042">
    <property type="protein sequence ID" value="SFV57405.1"/>
    <property type="molecule type" value="Genomic_DNA"/>
</dbReference>
<keyword evidence="1" id="KW-0597">Phosphoprotein</keyword>
<dbReference type="InterPro" id="IPR039420">
    <property type="entry name" value="WalR-like"/>
</dbReference>
<dbReference type="PROSITE" id="PS50110">
    <property type="entry name" value="RESPONSE_REGULATORY"/>
    <property type="match status" value="1"/>
</dbReference>
<dbReference type="GO" id="GO:0006355">
    <property type="term" value="P:regulation of DNA-templated transcription"/>
    <property type="evidence" value="ECO:0007669"/>
    <property type="project" value="InterPro"/>
</dbReference>
<dbReference type="SUPFAM" id="SSF52172">
    <property type="entry name" value="CheY-like"/>
    <property type="match status" value="1"/>
</dbReference>
<evidence type="ECO:0000256" key="4">
    <source>
        <dbReference type="ARBA" id="ARBA00023125"/>
    </source>
</evidence>
<keyword evidence="2" id="KW-0902">Two-component regulatory system</keyword>
<dbReference type="GO" id="GO:0000156">
    <property type="term" value="F:phosphorelay response regulator activity"/>
    <property type="evidence" value="ECO:0007669"/>
    <property type="project" value="TreeGrafter"/>
</dbReference>
<dbReference type="Gene3D" id="3.40.50.2300">
    <property type="match status" value="1"/>
</dbReference>
<dbReference type="InterPro" id="IPR001789">
    <property type="entry name" value="Sig_transdc_resp-reg_receiver"/>
</dbReference>
<accession>A0A1W1BV79</accession>
<reference evidence="7" key="1">
    <citation type="submission" date="2016-10" db="EMBL/GenBank/DDBJ databases">
        <authorList>
            <person name="de Groot N.N."/>
        </authorList>
    </citation>
    <scope>NUCLEOTIDE SEQUENCE</scope>
</reference>
<dbReference type="GO" id="GO:0005829">
    <property type="term" value="C:cytosol"/>
    <property type="evidence" value="ECO:0007669"/>
    <property type="project" value="TreeGrafter"/>
</dbReference>
<evidence type="ECO:0000256" key="1">
    <source>
        <dbReference type="ARBA" id="ARBA00022553"/>
    </source>
</evidence>
<evidence type="ECO:0000256" key="3">
    <source>
        <dbReference type="ARBA" id="ARBA00023015"/>
    </source>
</evidence>
<keyword evidence="3" id="KW-0805">Transcription regulation</keyword>
<gene>
    <name evidence="7" type="ORF">MNB_SV-13-1909</name>
</gene>
<organism evidence="7">
    <name type="scientific">hydrothermal vent metagenome</name>
    <dbReference type="NCBI Taxonomy" id="652676"/>
    <lineage>
        <taxon>unclassified sequences</taxon>
        <taxon>metagenomes</taxon>
        <taxon>ecological metagenomes</taxon>
    </lineage>
</organism>
<feature type="domain" description="Response regulatory" evidence="6">
    <location>
        <begin position="1"/>
        <end position="63"/>
    </location>
</feature>
<proteinExistence type="predicted"/>
<keyword evidence="5" id="KW-0804">Transcription</keyword>